<evidence type="ECO:0000313" key="3">
    <source>
        <dbReference type="EMBL" id="MFD2416632.1"/>
    </source>
</evidence>
<evidence type="ECO:0000259" key="2">
    <source>
        <dbReference type="Pfam" id="PF04909"/>
    </source>
</evidence>
<name>A0ABW5FS89_9PSEU</name>
<dbReference type="InterPro" id="IPR032466">
    <property type="entry name" value="Metal_Hydrolase"/>
</dbReference>
<accession>A0ABW5FS89</accession>
<reference evidence="4" key="1">
    <citation type="journal article" date="2019" name="Int. J. Syst. Evol. Microbiol.">
        <title>The Global Catalogue of Microorganisms (GCM) 10K type strain sequencing project: providing services to taxonomists for standard genome sequencing and annotation.</title>
        <authorList>
            <consortium name="The Broad Institute Genomics Platform"/>
            <consortium name="The Broad Institute Genome Sequencing Center for Infectious Disease"/>
            <person name="Wu L."/>
            <person name="Ma J."/>
        </authorList>
    </citation>
    <scope>NUCLEOTIDE SEQUENCE [LARGE SCALE GENOMIC DNA]</scope>
    <source>
        <strain evidence="4">CGMCC 4.7645</strain>
    </source>
</reference>
<dbReference type="Gene3D" id="3.20.20.140">
    <property type="entry name" value="Metal-dependent hydrolases"/>
    <property type="match status" value="1"/>
</dbReference>
<comment type="caution">
    <text evidence="3">The sequence shown here is derived from an EMBL/GenBank/DDBJ whole genome shotgun (WGS) entry which is preliminary data.</text>
</comment>
<dbReference type="RefSeq" id="WP_378263596.1">
    <property type="nucleotide sequence ID" value="NZ_JBHUKR010000006.1"/>
</dbReference>
<gene>
    <name evidence="3" type="ORF">ACFSXZ_09880</name>
</gene>
<dbReference type="Pfam" id="PF04909">
    <property type="entry name" value="Amidohydro_2"/>
    <property type="match status" value="1"/>
</dbReference>
<sequence length="337" mass="36147">MTPIIDIHAHALIPEVTHLVDGHAGFAAEQDEQRRQFGAESLEINARRFREDWLGPLTDTDLRLSLMDESGVDIQVVSISPTQYHYWADTALARDIVATANAGLAAVIDRAPGRLAGLATVSLQHPGLAAEQLEYAVTVLGMRGVQIGSAAGDHEFSHPALDDFWATAARLGALVFVHPWGRGPDGRLSSFYLGNIIGQPLETTIALAHLVFGGVLDRHPGLRVCGAHGGGYLPHYLGRADHAYQARPESRTMSRPPSEYLDRFYFDSLVYTEDALRHLVAVAGADRVLLGSDYPFDMGVRDPVAKLAALAPVARAAIAGGNVVALLAPQSVGGMDQ</sequence>
<dbReference type="PANTHER" id="PTHR21240:SF28">
    <property type="entry name" value="ISO-OROTATE DECARBOXYLASE (EUROFUNG)"/>
    <property type="match status" value="1"/>
</dbReference>
<evidence type="ECO:0000256" key="1">
    <source>
        <dbReference type="ARBA" id="ARBA00023239"/>
    </source>
</evidence>
<dbReference type="InterPro" id="IPR006680">
    <property type="entry name" value="Amidohydro-rel"/>
</dbReference>
<feature type="domain" description="Amidohydrolase-related" evidence="2">
    <location>
        <begin position="5"/>
        <end position="324"/>
    </location>
</feature>
<keyword evidence="1" id="KW-0456">Lyase</keyword>
<dbReference type="InterPro" id="IPR032465">
    <property type="entry name" value="ACMSD"/>
</dbReference>
<dbReference type="Proteomes" id="UP001597417">
    <property type="component" value="Unassembled WGS sequence"/>
</dbReference>
<proteinExistence type="predicted"/>
<dbReference type="SUPFAM" id="SSF51556">
    <property type="entry name" value="Metallo-dependent hydrolases"/>
    <property type="match status" value="1"/>
</dbReference>
<organism evidence="3 4">
    <name type="scientific">Amycolatopsis pigmentata</name>
    <dbReference type="NCBI Taxonomy" id="450801"/>
    <lineage>
        <taxon>Bacteria</taxon>
        <taxon>Bacillati</taxon>
        <taxon>Actinomycetota</taxon>
        <taxon>Actinomycetes</taxon>
        <taxon>Pseudonocardiales</taxon>
        <taxon>Pseudonocardiaceae</taxon>
        <taxon>Amycolatopsis</taxon>
    </lineage>
</organism>
<evidence type="ECO:0000313" key="4">
    <source>
        <dbReference type="Proteomes" id="UP001597417"/>
    </source>
</evidence>
<dbReference type="PANTHER" id="PTHR21240">
    <property type="entry name" value="2-AMINO-3-CARBOXYLMUCONATE-6-SEMIALDEHYDE DECARBOXYLASE"/>
    <property type="match status" value="1"/>
</dbReference>
<protein>
    <submittedName>
        <fullName evidence="3">Amidohydrolase family protein</fullName>
    </submittedName>
</protein>
<dbReference type="EMBL" id="JBHUKR010000006">
    <property type="protein sequence ID" value="MFD2416632.1"/>
    <property type="molecule type" value="Genomic_DNA"/>
</dbReference>
<keyword evidence="4" id="KW-1185">Reference proteome</keyword>